<protein>
    <submittedName>
        <fullName evidence="2">Uncharacterized LOC100702295</fullName>
    </submittedName>
</protein>
<accession>A0A669DIS7</accession>
<dbReference type="InParanoid" id="A0A669DIS7"/>
<reference evidence="2" key="2">
    <citation type="submission" date="2025-08" db="UniProtKB">
        <authorList>
            <consortium name="Ensembl"/>
        </authorList>
    </citation>
    <scope>IDENTIFICATION</scope>
</reference>
<sequence length="544" mass="62977">MQTDVLQSFLLVLALLPALVSFTRKQQPKGSYLCSYTNKELRHMTATDERSMLKTGRITSCCVALLLTLTSVLAGKQALNSISDLKSIDFGQTVPKHSLLLLHWFANEIDIDNNNIILLTFDPNSGEFGSHHYGNYERVLDPLPRGYRYYTVGNINQQTSQPLPYYVIHPRAEYPARNRDRIIFRVREQNAGRQTSQRIDQVYMTQHYEPSENQGTRYNPEHTYQVTTNLLTEIREFSVEENDMSSLTYLRDRFGSSADDSQLWQIRNTWGDLACLGLFLFIVIQEKYSTHKRNNRRQPAPRRNTQTDFVINIPESRHNNPVGIFPQIQVDHRDEITLKVTTGKKGNARIIWSDVPRSLLKEGVMVALYKNDQEEDALTYKSIGNRESGSYDTSVPLNEGLQVRLHEARTLCCFWRSLGDEIDRGSEFKNPKAVNIPGYDANLQLFAKDGKACARLIVNESFHNWKSEFKNAWVGFYSSENTATKNYEWWQWQWATKFKENTDFQDMFYDVYEYESGMTIAPGVQARFIMHDEIEKARTSPWGE</sequence>
<dbReference type="KEGG" id="onl:100702295"/>
<dbReference type="AlphaFoldDB" id="A0A669DIS7"/>
<keyword evidence="1" id="KW-0732">Signal</keyword>
<evidence type="ECO:0000313" key="2">
    <source>
        <dbReference type="Ensembl" id="ENSONIP00000058790.1"/>
    </source>
</evidence>
<dbReference type="OMA" id="RYRYFTV"/>
<dbReference type="RefSeq" id="XP_005457804.3">
    <property type="nucleotide sequence ID" value="XM_005457747.4"/>
</dbReference>
<gene>
    <name evidence="2" type="primary">LOC100702295</name>
</gene>
<dbReference type="Proteomes" id="UP000005207">
    <property type="component" value="Linkage group LG4"/>
</dbReference>
<dbReference type="OrthoDB" id="8446997at2759"/>
<name>A0A669DIS7_ORENI</name>
<reference evidence="3" key="1">
    <citation type="submission" date="2012-01" db="EMBL/GenBank/DDBJ databases">
        <title>The Genome Sequence of Oreochromis niloticus (Nile Tilapia).</title>
        <authorList>
            <consortium name="Broad Institute Genome Assembly Team"/>
            <consortium name="Broad Institute Sequencing Platform"/>
            <person name="Di Palma F."/>
            <person name="Johnson J."/>
            <person name="Lander E.S."/>
            <person name="Lindblad-Toh K."/>
        </authorList>
    </citation>
    <scope>NUCLEOTIDE SEQUENCE [LARGE SCALE GENOMIC DNA]</scope>
</reference>
<dbReference type="GeneTree" id="ENSGT00730000111690"/>
<keyword evidence="3" id="KW-1185">Reference proteome</keyword>
<feature type="chain" id="PRO_5025342054" evidence="1">
    <location>
        <begin position="26"/>
        <end position="544"/>
    </location>
</feature>
<dbReference type="FunCoup" id="A0A669DIS7">
    <property type="interactions" value="2"/>
</dbReference>
<evidence type="ECO:0000313" key="3">
    <source>
        <dbReference type="Proteomes" id="UP000005207"/>
    </source>
</evidence>
<dbReference type="GeneID" id="100702295"/>
<evidence type="ECO:0000256" key="1">
    <source>
        <dbReference type="SAM" id="SignalP"/>
    </source>
</evidence>
<feature type="signal peptide" evidence="1">
    <location>
        <begin position="1"/>
        <end position="25"/>
    </location>
</feature>
<reference evidence="2" key="3">
    <citation type="submission" date="2025-09" db="UniProtKB">
        <authorList>
            <consortium name="Ensembl"/>
        </authorList>
    </citation>
    <scope>IDENTIFICATION</scope>
</reference>
<dbReference type="PANTHER" id="PTHR38706:SF2">
    <property type="match status" value="1"/>
</dbReference>
<proteinExistence type="predicted"/>
<dbReference type="Ensembl" id="ENSONIT00000081785.1">
    <property type="protein sequence ID" value="ENSONIP00000058790.1"/>
    <property type="gene ID" value="ENSONIG00000033860.1"/>
</dbReference>
<organism evidence="2 3">
    <name type="scientific">Oreochromis niloticus</name>
    <name type="common">Nile tilapia</name>
    <name type="synonym">Tilapia nilotica</name>
    <dbReference type="NCBI Taxonomy" id="8128"/>
    <lineage>
        <taxon>Eukaryota</taxon>
        <taxon>Metazoa</taxon>
        <taxon>Chordata</taxon>
        <taxon>Craniata</taxon>
        <taxon>Vertebrata</taxon>
        <taxon>Euteleostomi</taxon>
        <taxon>Actinopterygii</taxon>
        <taxon>Neopterygii</taxon>
        <taxon>Teleostei</taxon>
        <taxon>Neoteleostei</taxon>
        <taxon>Acanthomorphata</taxon>
        <taxon>Ovalentaria</taxon>
        <taxon>Cichlomorphae</taxon>
        <taxon>Cichliformes</taxon>
        <taxon>Cichlidae</taxon>
        <taxon>African cichlids</taxon>
        <taxon>Pseudocrenilabrinae</taxon>
        <taxon>Oreochromini</taxon>
        <taxon>Oreochromis</taxon>
    </lineage>
</organism>
<dbReference type="PANTHER" id="PTHR38706">
    <property type="entry name" value="SI:CH211-198C19.1-RELATED"/>
    <property type="match status" value="1"/>
</dbReference>